<dbReference type="AlphaFoldDB" id="A0A2N3RJQ6"/>
<dbReference type="Proteomes" id="UP000233720">
    <property type="component" value="Unassembled WGS sequence"/>
</dbReference>
<feature type="domain" description="Acyltransferase 3" evidence="2">
    <location>
        <begin position="8"/>
        <end position="336"/>
    </location>
</feature>
<proteinExistence type="predicted"/>
<organism evidence="3 5">
    <name type="scientific">Xanthomonas prunicola</name>
    <dbReference type="NCBI Taxonomy" id="2053930"/>
    <lineage>
        <taxon>Bacteria</taxon>
        <taxon>Pseudomonadati</taxon>
        <taxon>Pseudomonadota</taxon>
        <taxon>Gammaproteobacteria</taxon>
        <taxon>Lysobacterales</taxon>
        <taxon>Lysobacteraceae</taxon>
        <taxon>Xanthomonas</taxon>
    </lineage>
</organism>
<evidence type="ECO:0000313" key="5">
    <source>
        <dbReference type="Proteomes" id="UP000233720"/>
    </source>
</evidence>
<comment type="caution">
    <text evidence="3">The sequence shown here is derived from an EMBL/GenBank/DDBJ whole genome shotgun (WGS) entry which is preliminary data.</text>
</comment>
<protein>
    <submittedName>
        <fullName evidence="3">Acyltransferase</fullName>
    </submittedName>
</protein>
<dbReference type="PANTHER" id="PTHR23028:SF53">
    <property type="entry name" value="ACYL_TRANSF_3 DOMAIN-CONTAINING PROTEIN"/>
    <property type="match status" value="1"/>
</dbReference>
<dbReference type="InterPro" id="IPR002656">
    <property type="entry name" value="Acyl_transf_3_dom"/>
</dbReference>
<dbReference type="GO" id="GO:0016747">
    <property type="term" value="F:acyltransferase activity, transferring groups other than amino-acyl groups"/>
    <property type="evidence" value="ECO:0007669"/>
    <property type="project" value="InterPro"/>
</dbReference>
<sequence>MTKTDRLVFLDALRGLAALSVVLFHVMAMPTPALTPSPFLVPVLEAGATGVALFFVISAFSLCYTMPRHAATGQSLRSFYLHRFFRIAPLFYVWLAFSAYRDGRGAHPGHPWVEIATNLTFTFNLVPGWEAGIVWASWAIGVEMLFYAVFPLLFLWIRNLTSAVVFALCTVLASALAASGLLGEAAMAATRDYGLLRHLPVFAIGLCTFFAYTELKKSPTATATRRGKLLIGTGSISLVACIAASANGIIGPVAFWICSGVVYALLLVGMSQVPPTMIVNRFTAYLGKISYSIYLGHPVVIALMGPVFGFIRHRSHDQTLSYLLCALLTLLVTLPLAALTYRFIEAPAIGWGKRLGPKVHRSHPPATC</sequence>
<dbReference type="OrthoDB" id="9767863at2"/>
<dbReference type="RefSeq" id="WP_101363540.1">
    <property type="nucleotide sequence ID" value="NZ_PHKV01000003.1"/>
</dbReference>
<evidence type="ECO:0000256" key="1">
    <source>
        <dbReference type="SAM" id="Phobius"/>
    </source>
</evidence>
<feature type="transmembrane region" description="Helical" evidence="1">
    <location>
        <begin position="84"/>
        <end position="100"/>
    </location>
</feature>
<feature type="transmembrane region" description="Helical" evidence="1">
    <location>
        <begin position="253"/>
        <end position="270"/>
    </location>
</feature>
<accession>A0A2N3RJQ6</accession>
<dbReference type="PANTHER" id="PTHR23028">
    <property type="entry name" value="ACETYLTRANSFERASE"/>
    <property type="match status" value="1"/>
</dbReference>
<feature type="transmembrane region" description="Helical" evidence="1">
    <location>
        <begin position="195"/>
        <end position="215"/>
    </location>
</feature>
<name>A0A2N3RJQ6_9XANT</name>
<dbReference type="Proteomes" id="UP000233748">
    <property type="component" value="Unassembled WGS sequence"/>
</dbReference>
<feature type="transmembrane region" description="Helical" evidence="1">
    <location>
        <begin position="320"/>
        <end position="344"/>
    </location>
</feature>
<keyword evidence="3" id="KW-0012">Acyltransferase</keyword>
<reference evidence="5 6" key="1">
    <citation type="submission" date="2017-11" db="EMBL/GenBank/DDBJ databases">
        <title>Xanthomonas prunicola sp. nov., a novel pathogen that affects nectarine (Prunus persica var. nectarine) trees.</title>
        <authorList>
            <person name="Lopez M."/>
            <person name="Lopez-Soriano P."/>
            <person name="Garita-Cambronero J."/>
            <person name="Beltran C."/>
            <person name="Taghouti G."/>
            <person name="Portier P."/>
            <person name="Cubero J."/>
            <person name="Fischer-Le Saux M."/>
            <person name="Marco-Noales E."/>
        </authorList>
    </citation>
    <scope>NUCLEOTIDE SEQUENCE [LARGE SCALE GENOMIC DNA]</scope>
    <source>
        <strain evidence="3 5">CFBP8353</strain>
        <strain evidence="4 6">CFBP8354</strain>
    </source>
</reference>
<feature type="transmembrane region" description="Helical" evidence="1">
    <location>
        <begin position="227"/>
        <end position="247"/>
    </location>
</feature>
<keyword evidence="1" id="KW-1133">Transmembrane helix</keyword>
<keyword evidence="6" id="KW-1185">Reference proteome</keyword>
<dbReference type="Pfam" id="PF01757">
    <property type="entry name" value="Acyl_transf_3"/>
    <property type="match status" value="1"/>
</dbReference>
<gene>
    <name evidence="3" type="ORF">XpruCFBP8353_12640</name>
    <name evidence="4" type="ORF">XpruCFBP8354_12645</name>
</gene>
<keyword evidence="1" id="KW-0812">Transmembrane</keyword>
<keyword evidence="1" id="KW-0472">Membrane</keyword>
<feature type="transmembrane region" description="Helical" evidence="1">
    <location>
        <begin position="163"/>
        <end position="183"/>
    </location>
</feature>
<dbReference type="GO" id="GO:0000271">
    <property type="term" value="P:polysaccharide biosynthetic process"/>
    <property type="evidence" value="ECO:0007669"/>
    <property type="project" value="TreeGrafter"/>
</dbReference>
<dbReference type="EMBL" id="PHKV01000003">
    <property type="protein sequence ID" value="PKV12729.1"/>
    <property type="molecule type" value="Genomic_DNA"/>
</dbReference>
<keyword evidence="3" id="KW-0808">Transferase</keyword>
<dbReference type="GO" id="GO:0016020">
    <property type="term" value="C:membrane"/>
    <property type="evidence" value="ECO:0007669"/>
    <property type="project" value="TreeGrafter"/>
</dbReference>
<evidence type="ECO:0000259" key="2">
    <source>
        <dbReference type="Pfam" id="PF01757"/>
    </source>
</evidence>
<feature type="transmembrane region" description="Helical" evidence="1">
    <location>
        <begin position="133"/>
        <end position="156"/>
    </location>
</feature>
<evidence type="ECO:0000313" key="4">
    <source>
        <dbReference type="EMBL" id="PKV17010.1"/>
    </source>
</evidence>
<dbReference type="InterPro" id="IPR050879">
    <property type="entry name" value="Acyltransferase_3"/>
</dbReference>
<feature type="transmembrane region" description="Helical" evidence="1">
    <location>
        <begin position="291"/>
        <end position="308"/>
    </location>
</feature>
<dbReference type="EMBL" id="PHKW01000003">
    <property type="protein sequence ID" value="PKV17010.1"/>
    <property type="molecule type" value="Genomic_DNA"/>
</dbReference>
<evidence type="ECO:0000313" key="6">
    <source>
        <dbReference type="Proteomes" id="UP000233748"/>
    </source>
</evidence>
<feature type="transmembrane region" description="Helical" evidence="1">
    <location>
        <begin position="7"/>
        <end position="27"/>
    </location>
</feature>
<feature type="transmembrane region" description="Helical" evidence="1">
    <location>
        <begin position="39"/>
        <end position="64"/>
    </location>
</feature>
<evidence type="ECO:0000313" key="3">
    <source>
        <dbReference type="EMBL" id="PKV12729.1"/>
    </source>
</evidence>